<name>A0A139IW28_9PEZI</name>
<evidence type="ECO:0000256" key="8">
    <source>
        <dbReference type="SAM" id="Phobius"/>
    </source>
</evidence>
<reference evidence="10 11" key="1">
    <citation type="submission" date="2015-07" db="EMBL/GenBank/DDBJ databases">
        <title>Comparative genomics of the Sigatoka disease complex on banana suggests a link between parallel evolutionary changes in Pseudocercospora fijiensis and Pseudocercospora eumusae and increased virulence on the banana host.</title>
        <authorList>
            <person name="Chang T.-C."/>
            <person name="Salvucci A."/>
            <person name="Crous P.W."/>
            <person name="Stergiopoulos I."/>
        </authorList>
    </citation>
    <scope>NUCLEOTIDE SEQUENCE [LARGE SCALE GENOMIC DNA]</scope>
    <source>
        <strain evidence="10 11">CBS 116634</strain>
    </source>
</reference>
<evidence type="ECO:0000256" key="6">
    <source>
        <dbReference type="ARBA" id="ARBA00023136"/>
    </source>
</evidence>
<dbReference type="OrthoDB" id="19261at2759"/>
<evidence type="ECO:0000313" key="10">
    <source>
        <dbReference type="EMBL" id="KXT18949.1"/>
    </source>
</evidence>
<dbReference type="STRING" id="113226.A0A139IW28"/>
<dbReference type="SMART" id="SM00665">
    <property type="entry name" value="B561"/>
    <property type="match status" value="1"/>
</dbReference>
<feature type="transmembrane region" description="Helical" evidence="8">
    <location>
        <begin position="558"/>
        <end position="579"/>
    </location>
</feature>
<keyword evidence="3 8" id="KW-0812">Transmembrane</keyword>
<keyword evidence="11" id="KW-1185">Reference proteome</keyword>
<evidence type="ECO:0000259" key="9">
    <source>
        <dbReference type="PROSITE" id="PS50939"/>
    </source>
</evidence>
<organism evidence="10 11">
    <name type="scientific">Pseudocercospora musae</name>
    <dbReference type="NCBI Taxonomy" id="113226"/>
    <lineage>
        <taxon>Eukaryota</taxon>
        <taxon>Fungi</taxon>
        <taxon>Dikarya</taxon>
        <taxon>Ascomycota</taxon>
        <taxon>Pezizomycotina</taxon>
        <taxon>Dothideomycetes</taxon>
        <taxon>Dothideomycetidae</taxon>
        <taxon>Mycosphaerellales</taxon>
        <taxon>Mycosphaerellaceae</taxon>
        <taxon>Pseudocercospora</taxon>
    </lineage>
</organism>
<feature type="region of interest" description="Disordered" evidence="7">
    <location>
        <begin position="294"/>
        <end position="314"/>
    </location>
</feature>
<feature type="compositionally biased region" description="Basic and acidic residues" evidence="7">
    <location>
        <begin position="184"/>
        <end position="201"/>
    </location>
</feature>
<dbReference type="InterPro" id="IPR006593">
    <property type="entry name" value="Cyt_b561/ferric_Rdtase_TM"/>
</dbReference>
<keyword evidence="6 8" id="KW-0472">Membrane</keyword>
<evidence type="ECO:0000256" key="2">
    <source>
        <dbReference type="ARBA" id="ARBA00022448"/>
    </source>
</evidence>
<evidence type="ECO:0000256" key="5">
    <source>
        <dbReference type="ARBA" id="ARBA00022989"/>
    </source>
</evidence>
<accession>A0A139IW28</accession>
<evidence type="ECO:0000256" key="7">
    <source>
        <dbReference type="SAM" id="MobiDB-lite"/>
    </source>
</evidence>
<feature type="transmembrane region" description="Helical" evidence="8">
    <location>
        <begin position="417"/>
        <end position="441"/>
    </location>
</feature>
<dbReference type="PROSITE" id="PS50939">
    <property type="entry name" value="CYTOCHROME_B561"/>
    <property type="match status" value="1"/>
</dbReference>
<evidence type="ECO:0000256" key="4">
    <source>
        <dbReference type="ARBA" id="ARBA00022982"/>
    </source>
</evidence>
<dbReference type="Proteomes" id="UP000073492">
    <property type="component" value="Unassembled WGS sequence"/>
</dbReference>
<dbReference type="CDD" id="cd08760">
    <property type="entry name" value="Cyt_b561_FRRS1_like"/>
    <property type="match status" value="1"/>
</dbReference>
<dbReference type="PANTHER" id="PTHR47797">
    <property type="entry name" value="DEHYDROGENASE, PUTATIVE (AFU_ORTHOLOGUE AFUA_8G05805)-RELATED"/>
    <property type="match status" value="1"/>
</dbReference>
<feature type="transmembrane region" description="Helical" evidence="8">
    <location>
        <begin position="453"/>
        <end position="473"/>
    </location>
</feature>
<feature type="region of interest" description="Disordered" evidence="7">
    <location>
        <begin position="142"/>
        <end position="205"/>
    </location>
</feature>
<dbReference type="AlphaFoldDB" id="A0A139IW28"/>
<dbReference type="PANTHER" id="PTHR47797:SF1">
    <property type="entry name" value="CYTOCHROME B561 DOMAIN-CONTAINING PROTEIN-RELATED"/>
    <property type="match status" value="1"/>
</dbReference>
<comment type="subcellular location">
    <subcellularLocation>
        <location evidence="1">Membrane</location>
    </subcellularLocation>
</comment>
<keyword evidence="5 8" id="KW-1133">Transmembrane helix</keyword>
<comment type="caution">
    <text evidence="10">The sequence shown here is derived from an EMBL/GenBank/DDBJ whole genome shotgun (WGS) entry which is preliminary data.</text>
</comment>
<feature type="domain" description="Cytochrome b561" evidence="9">
    <location>
        <begin position="382"/>
        <end position="582"/>
    </location>
</feature>
<dbReference type="GO" id="GO:0016020">
    <property type="term" value="C:membrane"/>
    <property type="evidence" value="ECO:0007669"/>
    <property type="project" value="UniProtKB-SubCell"/>
</dbReference>
<sequence>MAASSSKDEPTREELLEAVSALQKMSKLQESAQGLKDKAATVSNPKERERLFQEAYAKEVEANGHSKMARRMQSGTWQGLFGGGGIGAGVGMGLGAVLGTLLGGVASIATVPLGALTGAGVGAWHGPWIKIGNIQKRFEDASPEEVVSALEKEKKHPTPASSTQEDTQAKPANGVSEKKKKPRKLEIRSQKTSEPEPKPSEATKTWHNSCQAYYSRITTAMKVWHSAFLHLCGPECASVIDQQPYASLLVSLQSQAQLAEPTKIGPGSTWMWLSMTSATAARCCYAELLSNMGKEETSSRSDSSRSRPPPSTRLMMVGRLSAKNIQISTTIAQHKYRTDSSSDPINSSIITPYTVQFDDRQHNMHGRAASTHAQGFGGSYGGNPYSGSNSDNNGDGDSGFGRGNFGGFELSTYRTKLIAHAVLATLAFGFFFPVGGIMIRLASFRGLWWIHGLFQIFAYILYIAAFALGVYMVTQSPLDDMLHNVHPIIGIILLGLIFFQPILGFLHHSMFKKYSRRTVWSYGHLWLGRIIITLGIINGGLGLRFARQFPLAPPSDGAIIGYSVAAGVMWLLYVISVIIGERRRSRVKEVALPTYKQASETGSARSKHSRQEYA</sequence>
<feature type="transmembrane region" description="Helical" evidence="8">
    <location>
        <begin position="526"/>
        <end position="546"/>
    </location>
</feature>
<dbReference type="EMBL" id="LFZO01000001">
    <property type="protein sequence ID" value="KXT18949.1"/>
    <property type="molecule type" value="Genomic_DNA"/>
</dbReference>
<protein>
    <recommendedName>
        <fullName evidence="9">Cytochrome b561 domain-containing protein</fullName>
    </recommendedName>
</protein>
<keyword evidence="4" id="KW-0249">Electron transport</keyword>
<evidence type="ECO:0000256" key="3">
    <source>
        <dbReference type="ARBA" id="ARBA00022692"/>
    </source>
</evidence>
<gene>
    <name evidence="10" type="ORF">AC579_8714</name>
</gene>
<proteinExistence type="predicted"/>
<evidence type="ECO:0000256" key="1">
    <source>
        <dbReference type="ARBA" id="ARBA00004370"/>
    </source>
</evidence>
<keyword evidence="2" id="KW-0813">Transport</keyword>
<evidence type="ECO:0000313" key="11">
    <source>
        <dbReference type="Proteomes" id="UP000073492"/>
    </source>
</evidence>
<feature type="compositionally biased region" description="Basic and acidic residues" evidence="7">
    <location>
        <begin position="294"/>
        <end position="305"/>
    </location>
</feature>
<dbReference type="Gene3D" id="1.20.120.1770">
    <property type="match status" value="1"/>
</dbReference>
<feature type="transmembrane region" description="Helical" evidence="8">
    <location>
        <begin position="485"/>
        <end position="506"/>
    </location>
</feature>